<feature type="domain" description="Amidase" evidence="2">
    <location>
        <begin position="38"/>
        <end position="457"/>
    </location>
</feature>
<dbReference type="InterPro" id="IPR000120">
    <property type="entry name" value="Amidase"/>
</dbReference>
<dbReference type="PROSITE" id="PS00571">
    <property type="entry name" value="AMIDASES"/>
    <property type="match status" value="1"/>
</dbReference>
<organism evidence="4 5">
    <name type="scientific">Marinobacter nauticus</name>
    <name type="common">Marinobacter hydrocarbonoclasticus</name>
    <name type="synonym">Marinobacter aquaeolei</name>
    <dbReference type="NCBI Taxonomy" id="2743"/>
    <lineage>
        <taxon>Bacteria</taxon>
        <taxon>Pseudomonadati</taxon>
        <taxon>Pseudomonadota</taxon>
        <taxon>Gammaproteobacteria</taxon>
        <taxon>Pseudomonadales</taxon>
        <taxon>Marinobacteraceae</taxon>
        <taxon>Marinobacter</taxon>
    </lineage>
</organism>
<name>A0A368VAN7_MARNT</name>
<dbReference type="PANTHER" id="PTHR11895:SF7">
    <property type="entry name" value="GLUTAMYL-TRNA(GLN) AMIDOTRANSFERASE SUBUNIT A, MITOCHONDRIAL"/>
    <property type="match status" value="1"/>
</dbReference>
<accession>A0A368VAN7</accession>
<evidence type="ECO:0000313" key="3">
    <source>
        <dbReference type="EMBL" id="RBP76927.1"/>
    </source>
</evidence>
<dbReference type="PANTHER" id="PTHR11895">
    <property type="entry name" value="TRANSAMIDASE"/>
    <property type="match status" value="1"/>
</dbReference>
<dbReference type="InterPro" id="IPR023631">
    <property type="entry name" value="Amidase_dom"/>
</dbReference>
<comment type="similarity">
    <text evidence="1">Belongs to the amidase family.</text>
</comment>
<dbReference type="Proteomes" id="UP000253065">
    <property type="component" value="Unassembled WGS sequence"/>
</dbReference>
<reference evidence="4 5" key="1">
    <citation type="submission" date="2018-07" db="EMBL/GenBank/DDBJ databases">
        <title>Freshwater and sediment microbial communities from various areas in North America, analyzing microbe dynamics in response to fracking.</title>
        <authorList>
            <person name="Lamendella R."/>
        </authorList>
    </citation>
    <scope>NUCLEOTIDE SEQUENCE [LARGE SCALE GENOMIC DNA]</scope>
    <source>
        <strain evidence="4 5">114E</strain>
        <strain evidence="3 6">114E_o</strain>
    </source>
</reference>
<evidence type="ECO:0000256" key="1">
    <source>
        <dbReference type="ARBA" id="ARBA00009199"/>
    </source>
</evidence>
<dbReference type="InterPro" id="IPR036928">
    <property type="entry name" value="AS_sf"/>
</dbReference>
<comment type="caution">
    <text evidence="4">The sequence shown here is derived from an EMBL/GenBank/DDBJ whole genome shotgun (WGS) entry which is preliminary data.</text>
</comment>
<dbReference type="NCBIfam" id="NF005899">
    <property type="entry name" value="PRK07869.1"/>
    <property type="match status" value="1"/>
</dbReference>
<proteinExistence type="inferred from homology"/>
<dbReference type="Proteomes" id="UP000252795">
    <property type="component" value="Unassembled WGS sequence"/>
</dbReference>
<protein>
    <submittedName>
        <fullName evidence="4">Amidase</fullName>
    </submittedName>
</protein>
<dbReference type="InterPro" id="IPR020556">
    <property type="entry name" value="Amidase_CS"/>
</dbReference>
<dbReference type="AlphaFoldDB" id="A0A368VAN7"/>
<dbReference type="EMBL" id="QNSA01000001">
    <property type="protein sequence ID" value="RBP76927.1"/>
    <property type="molecule type" value="Genomic_DNA"/>
</dbReference>
<evidence type="ECO:0000313" key="6">
    <source>
        <dbReference type="Proteomes" id="UP000253065"/>
    </source>
</evidence>
<dbReference type="GO" id="GO:0003824">
    <property type="term" value="F:catalytic activity"/>
    <property type="evidence" value="ECO:0007669"/>
    <property type="project" value="InterPro"/>
</dbReference>
<evidence type="ECO:0000313" key="5">
    <source>
        <dbReference type="Proteomes" id="UP000252795"/>
    </source>
</evidence>
<evidence type="ECO:0000259" key="2">
    <source>
        <dbReference type="Pfam" id="PF01425"/>
    </source>
</evidence>
<dbReference type="SUPFAM" id="SSF75304">
    <property type="entry name" value="Amidase signature (AS) enzymes"/>
    <property type="match status" value="1"/>
</dbReference>
<sequence length="481" mass="52129">MNQPPSTRFHCFRNDAMADNDATALAERIRSGEVSAQEVTAAAIERAQLAAPVINGVVAERYQPALTQSQRPGAQTGPFAGVPTYIKDNTDVEGLPTGHGSQAVTPRVAKRTSPFAEQMLAQGFICLGKSTLPEFGFNASTEPSQGDPTRNPWNLDYSCGASSGGAAALVAAGVVPIAHANDGGGSIRIPAACCGLVGLKPTRGRVVDNDAARDLPVNIISDGVVTRSVRDTAGFLAYAESWFRNRKLPAIGHVQGPSGRQLRIGLVLDSINGHPTDPETRQTVEQTARYLEKLGHIIEPMDVPVASSFPDDFALYWGMLAFGVKARGKKLYHPDFDKSRVDGLTNGLDKMFRRQFWRLPAVIWRLKRSWHDYQRHMNDYDAVLTPVLGHTTPPLGHLSPGVPFDTLFERLTRYVSFTPLANATGAPAIALPMGESSQHLPISVQFMGRHGDERTLLEIAYALEANHPWPTLSQAARSNQA</sequence>
<keyword evidence="6" id="KW-1185">Reference proteome</keyword>
<dbReference type="Pfam" id="PF01425">
    <property type="entry name" value="Amidase"/>
    <property type="match status" value="1"/>
</dbReference>
<evidence type="ECO:0000313" key="4">
    <source>
        <dbReference type="EMBL" id="RCW37773.1"/>
    </source>
</evidence>
<dbReference type="RefSeq" id="WP_113878867.1">
    <property type="nucleotide sequence ID" value="NZ_QNSA01000001.1"/>
</dbReference>
<dbReference type="Gene3D" id="3.90.1300.10">
    <property type="entry name" value="Amidase signature (AS) domain"/>
    <property type="match status" value="1"/>
</dbReference>
<dbReference type="EMBL" id="QPJB01000001">
    <property type="protein sequence ID" value="RCW37773.1"/>
    <property type="molecule type" value="Genomic_DNA"/>
</dbReference>
<gene>
    <name evidence="4" type="ORF">DET51_101109</name>
    <name evidence="3" type="ORF">DET64_101110</name>
</gene>